<evidence type="ECO:0000256" key="2">
    <source>
        <dbReference type="ARBA" id="ARBA00023125"/>
    </source>
</evidence>
<dbReference type="Gene3D" id="1.10.10.10">
    <property type="entry name" value="Winged helix-like DNA-binding domain superfamily/Winged helix DNA-binding domain"/>
    <property type="match status" value="1"/>
</dbReference>
<dbReference type="PRINTS" id="PR00598">
    <property type="entry name" value="HTHMARR"/>
</dbReference>
<accession>A0ABW3MHK4</accession>
<reference evidence="6" key="1">
    <citation type="journal article" date="2019" name="Int. J. Syst. Evol. Microbiol.">
        <title>The Global Catalogue of Microorganisms (GCM) 10K type strain sequencing project: providing services to taxonomists for standard genome sequencing and annotation.</title>
        <authorList>
            <consortium name="The Broad Institute Genomics Platform"/>
            <consortium name="The Broad Institute Genome Sequencing Center for Infectious Disease"/>
            <person name="Wu L."/>
            <person name="Ma J."/>
        </authorList>
    </citation>
    <scope>NUCLEOTIDE SEQUENCE [LARGE SCALE GENOMIC DNA]</scope>
    <source>
        <strain evidence="6">JCM 31486</strain>
    </source>
</reference>
<evidence type="ECO:0000259" key="4">
    <source>
        <dbReference type="PROSITE" id="PS50995"/>
    </source>
</evidence>
<dbReference type="InterPro" id="IPR036388">
    <property type="entry name" value="WH-like_DNA-bd_sf"/>
</dbReference>
<evidence type="ECO:0000256" key="3">
    <source>
        <dbReference type="ARBA" id="ARBA00023163"/>
    </source>
</evidence>
<dbReference type="SMART" id="SM00347">
    <property type="entry name" value="HTH_MARR"/>
    <property type="match status" value="1"/>
</dbReference>
<proteinExistence type="predicted"/>
<dbReference type="InterPro" id="IPR036390">
    <property type="entry name" value="WH_DNA-bd_sf"/>
</dbReference>
<sequence>MDPLLSRLSYLLGRLYMTSLTLETEALEDLGVDVKQQAVLTFLAEIGPVTQQQLGQRIGIDRTTIVTLVDGLEQHGYVERERSPHDRRAYQLTLTDTGRAAQKTGHKRVAKAERALLDNLTGPERDTLKRLLAKAVQERSTHL</sequence>
<dbReference type="InterPro" id="IPR000835">
    <property type="entry name" value="HTH_MarR-typ"/>
</dbReference>
<dbReference type="Pfam" id="PF12802">
    <property type="entry name" value="MarR_2"/>
    <property type="match status" value="1"/>
</dbReference>
<evidence type="ECO:0000313" key="6">
    <source>
        <dbReference type="Proteomes" id="UP001597045"/>
    </source>
</evidence>
<keyword evidence="3" id="KW-0804">Transcription</keyword>
<name>A0ABW3MHK4_9PSEU</name>
<protein>
    <submittedName>
        <fullName evidence="5">MarR family winged helix-turn-helix transcriptional regulator</fullName>
    </submittedName>
</protein>
<feature type="domain" description="HTH marR-type" evidence="4">
    <location>
        <begin position="1"/>
        <end position="137"/>
    </location>
</feature>
<dbReference type="Proteomes" id="UP001597045">
    <property type="component" value="Unassembled WGS sequence"/>
</dbReference>
<keyword evidence="1" id="KW-0805">Transcription regulation</keyword>
<dbReference type="PANTHER" id="PTHR42756">
    <property type="entry name" value="TRANSCRIPTIONAL REGULATOR, MARR"/>
    <property type="match status" value="1"/>
</dbReference>
<dbReference type="PROSITE" id="PS50995">
    <property type="entry name" value="HTH_MARR_2"/>
    <property type="match status" value="1"/>
</dbReference>
<keyword evidence="6" id="KW-1185">Reference proteome</keyword>
<gene>
    <name evidence="5" type="ORF">ACFQ1S_30570</name>
</gene>
<organism evidence="5 6">
    <name type="scientific">Kibdelosporangium lantanae</name>
    <dbReference type="NCBI Taxonomy" id="1497396"/>
    <lineage>
        <taxon>Bacteria</taxon>
        <taxon>Bacillati</taxon>
        <taxon>Actinomycetota</taxon>
        <taxon>Actinomycetes</taxon>
        <taxon>Pseudonocardiales</taxon>
        <taxon>Pseudonocardiaceae</taxon>
        <taxon>Kibdelosporangium</taxon>
    </lineage>
</organism>
<dbReference type="EMBL" id="JBHTIS010002258">
    <property type="protein sequence ID" value="MFD1049567.1"/>
    <property type="molecule type" value="Genomic_DNA"/>
</dbReference>
<dbReference type="PANTHER" id="PTHR42756:SF1">
    <property type="entry name" value="TRANSCRIPTIONAL REPRESSOR OF EMRAB OPERON"/>
    <property type="match status" value="1"/>
</dbReference>
<keyword evidence="2" id="KW-0238">DNA-binding</keyword>
<dbReference type="SUPFAM" id="SSF46785">
    <property type="entry name" value="Winged helix' DNA-binding domain"/>
    <property type="match status" value="1"/>
</dbReference>
<comment type="caution">
    <text evidence="5">The sequence shown here is derived from an EMBL/GenBank/DDBJ whole genome shotgun (WGS) entry which is preliminary data.</text>
</comment>
<evidence type="ECO:0000313" key="5">
    <source>
        <dbReference type="EMBL" id="MFD1049567.1"/>
    </source>
</evidence>
<evidence type="ECO:0000256" key="1">
    <source>
        <dbReference type="ARBA" id="ARBA00023015"/>
    </source>
</evidence>